<dbReference type="InterPro" id="IPR039312">
    <property type="entry name" value="ZPR"/>
</dbReference>
<evidence type="ECO:0000313" key="2">
    <source>
        <dbReference type="EMBL" id="KAL3839060.1"/>
    </source>
</evidence>
<accession>A0ABD3TPT9</accession>
<reference evidence="2 3" key="1">
    <citation type="submission" date="2024-12" db="EMBL/GenBank/DDBJ databases">
        <title>The unique morphological basis and parallel evolutionary history of personate flowers in Penstemon.</title>
        <authorList>
            <person name="Depatie T.H."/>
            <person name="Wessinger C.A."/>
        </authorList>
    </citation>
    <scope>NUCLEOTIDE SEQUENCE [LARGE SCALE GENOMIC DNA]</scope>
    <source>
        <strain evidence="2">WTNN_2</strain>
        <tissue evidence="2">Leaf</tissue>
    </source>
</reference>
<dbReference type="EMBL" id="JBJXBP010000003">
    <property type="protein sequence ID" value="KAL3839060.1"/>
    <property type="molecule type" value="Genomic_DNA"/>
</dbReference>
<dbReference type="PANTHER" id="PTHR33601:SF23">
    <property type="entry name" value="PROTEIN LITTLE ZIPPER 4-LIKE"/>
    <property type="match status" value="1"/>
</dbReference>
<gene>
    <name evidence="2" type="ORF">ACJIZ3_023651</name>
</gene>
<dbReference type="Proteomes" id="UP001634393">
    <property type="component" value="Unassembled WGS sequence"/>
</dbReference>
<sequence length="90" mass="9905">MASNLEEVNAQMYWENLCMKQQNDKLRRQGELIKQENNALRIEIKKKIAAIAAASRGSLVDNDSVPSTSSSSSCSCSCSKASKPNKKGRK</sequence>
<keyword evidence="3" id="KW-1185">Reference proteome</keyword>
<evidence type="ECO:0000313" key="3">
    <source>
        <dbReference type="Proteomes" id="UP001634393"/>
    </source>
</evidence>
<evidence type="ECO:0000256" key="1">
    <source>
        <dbReference type="SAM" id="MobiDB-lite"/>
    </source>
</evidence>
<name>A0ABD3TPT9_9LAMI</name>
<organism evidence="2 3">
    <name type="scientific">Penstemon smallii</name>
    <dbReference type="NCBI Taxonomy" id="265156"/>
    <lineage>
        <taxon>Eukaryota</taxon>
        <taxon>Viridiplantae</taxon>
        <taxon>Streptophyta</taxon>
        <taxon>Embryophyta</taxon>
        <taxon>Tracheophyta</taxon>
        <taxon>Spermatophyta</taxon>
        <taxon>Magnoliopsida</taxon>
        <taxon>eudicotyledons</taxon>
        <taxon>Gunneridae</taxon>
        <taxon>Pentapetalae</taxon>
        <taxon>asterids</taxon>
        <taxon>lamiids</taxon>
        <taxon>Lamiales</taxon>
        <taxon>Plantaginaceae</taxon>
        <taxon>Cheloneae</taxon>
        <taxon>Penstemon</taxon>
    </lineage>
</organism>
<dbReference type="PANTHER" id="PTHR33601">
    <property type="entry name" value="PROTEIN LITTLE ZIPPER 4"/>
    <property type="match status" value="1"/>
</dbReference>
<feature type="region of interest" description="Disordered" evidence="1">
    <location>
        <begin position="56"/>
        <end position="90"/>
    </location>
</feature>
<proteinExistence type="predicted"/>
<dbReference type="AlphaFoldDB" id="A0ABD3TPT9"/>
<comment type="caution">
    <text evidence="2">The sequence shown here is derived from an EMBL/GenBank/DDBJ whole genome shotgun (WGS) entry which is preliminary data.</text>
</comment>
<protein>
    <submittedName>
        <fullName evidence="2">Uncharacterized protein</fullName>
    </submittedName>
</protein>